<dbReference type="FunCoup" id="A0A0C3A2C0">
    <property type="interactions" value="83"/>
</dbReference>
<keyword evidence="8" id="KW-1185">Reference proteome</keyword>
<feature type="non-terminal residue" evidence="7">
    <location>
        <position position="634"/>
    </location>
</feature>
<dbReference type="InterPro" id="IPR035548">
    <property type="entry name" value="Bem1/Scd2_SH3_1"/>
</dbReference>
<evidence type="ECO:0008006" key="9">
    <source>
        <dbReference type="Google" id="ProtNLM"/>
    </source>
</evidence>
<dbReference type="Pfam" id="PF00787">
    <property type="entry name" value="PX"/>
    <property type="match status" value="1"/>
</dbReference>
<dbReference type="GO" id="GO:0043332">
    <property type="term" value="C:mating projection tip"/>
    <property type="evidence" value="ECO:0007669"/>
    <property type="project" value="TreeGrafter"/>
</dbReference>
<dbReference type="GO" id="GO:0035091">
    <property type="term" value="F:phosphatidylinositol binding"/>
    <property type="evidence" value="ECO:0007669"/>
    <property type="project" value="InterPro"/>
</dbReference>
<reference evidence="7 8" key="1">
    <citation type="submission" date="2014-04" db="EMBL/GenBank/DDBJ databases">
        <authorList>
            <consortium name="DOE Joint Genome Institute"/>
            <person name="Kuo A."/>
            <person name="Kohler A."/>
            <person name="Nagy L.G."/>
            <person name="Floudas D."/>
            <person name="Copeland A."/>
            <person name="Barry K.W."/>
            <person name="Cichocki N."/>
            <person name="Veneault-Fourrey C."/>
            <person name="LaButti K."/>
            <person name="Lindquist E.A."/>
            <person name="Lipzen A."/>
            <person name="Lundell T."/>
            <person name="Morin E."/>
            <person name="Murat C."/>
            <person name="Sun H."/>
            <person name="Tunlid A."/>
            <person name="Henrissat B."/>
            <person name="Grigoriev I.V."/>
            <person name="Hibbett D.S."/>
            <person name="Martin F."/>
            <person name="Nordberg H.P."/>
            <person name="Cantor M.N."/>
            <person name="Hua S.X."/>
        </authorList>
    </citation>
    <scope>NUCLEOTIDE SEQUENCE [LARGE SCALE GENOMIC DNA]</scope>
    <source>
        <strain evidence="7 8">Foug A</strain>
    </source>
</reference>
<dbReference type="STRING" id="1036808.A0A0C3A2C0"/>
<name>A0A0C3A2C0_9AGAM</name>
<dbReference type="SUPFAM" id="SSF50044">
    <property type="entry name" value="SH3-domain"/>
    <property type="match status" value="2"/>
</dbReference>
<feature type="domain" description="SH3" evidence="5">
    <location>
        <begin position="38"/>
        <end position="101"/>
    </location>
</feature>
<evidence type="ECO:0000259" key="5">
    <source>
        <dbReference type="PROSITE" id="PS50002"/>
    </source>
</evidence>
<accession>A0A0C3A2C0</accession>
<reference evidence="8" key="2">
    <citation type="submission" date="2015-01" db="EMBL/GenBank/DDBJ databases">
        <title>Evolutionary Origins and Diversification of the Mycorrhizal Mutualists.</title>
        <authorList>
            <consortium name="DOE Joint Genome Institute"/>
            <consortium name="Mycorrhizal Genomics Consortium"/>
            <person name="Kohler A."/>
            <person name="Kuo A."/>
            <person name="Nagy L.G."/>
            <person name="Floudas D."/>
            <person name="Copeland A."/>
            <person name="Barry K.W."/>
            <person name="Cichocki N."/>
            <person name="Veneault-Fourrey C."/>
            <person name="LaButti K."/>
            <person name="Lindquist E.A."/>
            <person name="Lipzen A."/>
            <person name="Lundell T."/>
            <person name="Morin E."/>
            <person name="Murat C."/>
            <person name="Riley R."/>
            <person name="Ohm R."/>
            <person name="Sun H."/>
            <person name="Tunlid A."/>
            <person name="Henrissat B."/>
            <person name="Grigoriev I.V."/>
            <person name="Hibbett D.S."/>
            <person name="Martin F."/>
        </authorList>
    </citation>
    <scope>NUCLEOTIDE SEQUENCE [LARGE SCALE GENOMIC DNA]</scope>
    <source>
        <strain evidence="8">Foug A</strain>
    </source>
</reference>
<proteinExistence type="predicted"/>
<dbReference type="CDD" id="cd06890">
    <property type="entry name" value="PX_Bem1p"/>
    <property type="match status" value="1"/>
</dbReference>
<dbReference type="InterPro" id="IPR035549">
    <property type="entry name" value="Bem1/Scd2_SH3_2"/>
</dbReference>
<dbReference type="InterPro" id="IPR035550">
    <property type="entry name" value="Bem1/Scd2_PX"/>
</dbReference>
<dbReference type="Gene3D" id="3.10.20.90">
    <property type="entry name" value="Phosphatidylinositol 3-kinase Catalytic Subunit, Chain A, domain 1"/>
    <property type="match status" value="1"/>
</dbReference>
<evidence type="ECO:0000256" key="1">
    <source>
        <dbReference type="ARBA" id="ARBA00022443"/>
    </source>
</evidence>
<dbReference type="CDD" id="cd11878">
    <property type="entry name" value="SH3_Bem1p_1"/>
    <property type="match status" value="1"/>
</dbReference>
<dbReference type="CDD" id="cd11879">
    <property type="entry name" value="SH3_Bem1p_2"/>
    <property type="match status" value="1"/>
</dbReference>
<dbReference type="OrthoDB" id="548867at2759"/>
<dbReference type="SMART" id="SM00312">
    <property type="entry name" value="PX"/>
    <property type="match status" value="1"/>
</dbReference>
<gene>
    <name evidence="7" type="ORF">SCLCIDRAFT_1209959</name>
</gene>
<dbReference type="Gene3D" id="3.30.1520.10">
    <property type="entry name" value="Phox-like domain"/>
    <property type="match status" value="1"/>
</dbReference>
<dbReference type="Proteomes" id="UP000053989">
    <property type="component" value="Unassembled WGS sequence"/>
</dbReference>
<sequence length="634" mass="70419">MMKSLRKSFNGGKDAHRLQISTPMPLPSISKPLSASLPPQKVIRAINSFRPTAPTQLPFSKGDFFYVTGDPDTHSPWYEAHNPVTGARGLVPKNMFEEFCKSPNPLRASQISMGPNSPISPVSPPPKSPMAPKTSVFYAIVLHDFVAERTDELDAKAGDPISVVAQSNREWFVAKPIGRLGRPGLIPASFVEVRDPVSNLPIANMGALIDRGDLPDVEDWKQAMMTYKQNSISLGVIEDARTPISDPPYATAPSHPSELQNPSVIPSLPNGILISASVVSFHFELDEYWFRVNAIFQPYALHDPSVLPQAKQLVLFRLYNDFYDFQVNLLDTFPREAGKDPSATRILPFMPGPSESVTDEITAARRAELDDYLHELCSLNRSAPYILEHQLIRDFLSPKPGDVESETDPRYDELNALFAGDGNTEVAAAGNPYSVTQDFEEEVRHTLGDMKLSERDDQSDRSYYAEDPTPPTQNHAQYHLGHQRINTTSSLGRIDSRPSSDAYFENGASRGSISSSSQPLDYDPSSPSSMHSSQPSLWTRSVATTNMNAPPVSAGNPQTAFIRIKIFVPDDVIAIRVHPKVTYHELMQKVQGRLGPNITYLRYRDNPGTTFMELENDQDLRDWLSGTEKHVLYA</sequence>
<dbReference type="PANTHER" id="PTHR15706:SF2">
    <property type="entry name" value="SH3 AND PX DOMAIN-CONTAINING PROTEIN 2A"/>
    <property type="match status" value="1"/>
</dbReference>
<dbReference type="SUPFAM" id="SSF54277">
    <property type="entry name" value="CAD &amp; PB1 domains"/>
    <property type="match status" value="1"/>
</dbReference>
<dbReference type="SUPFAM" id="SSF64268">
    <property type="entry name" value="PX domain"/>
    <property type="match status" value="1"/>
</dbReference>
<dbReference type="EMBL" id="KN822011">
    <property type="protein sequence ID" value="KIM67813.1"/>
    <property type="molecule type" value="Genomic_DNA"/>
</dbReference>
<dbReference type="InterPro" id="IPR036871">
    <property type="entry name" value="PX_dom_sf"/>
</dbReference>
<dbReference type="InParanoid" id="A0A0C3A2C0"/>
<dbReference type="GO" id="GO:0030674">
    <property type="term" value="F:protein-macromolecule adaptor activity"/>
    <property type="evidence" value="ECO:0007669"/>
    <property type="project" value="TreeGrafter"/>
</dbReference>
<evidence type="ECO:0000256" key="2">
    <source>
        <dbReference type="ARBA" id="ARBA00022737"/>
    </source>
</evidence>
<evidence type="ECO:0000313" key="8">
    <source>
        <dbReference type="Proteomes" id="UP000053989"/>
    </source>
</evidence>
<keyword evidence="2" id="KW-0677">Repeat</keyword>
<dbReference type="AlphaFoldDB" id="A0A0C3A2C0"/>
<keyword evidence="1 3" id="KW-0728">SH3 domain</keyword>
<dbReference type="PROSITE" id="PS50002">
    <property type="entry name" value="SH3"/>
    <property type="match status" value="2"/>
</dbReference>
<organism evidence="7 8">
    <name type="scientific">Scleroderma citrinum Foug A</name>
    <dbReference type="NCBI Taxonomy" id="1036808"/>
    <lineage>
        <taxon>Eukaryota</taxon>
        <taxon>Fungi</taxon>
        <taxon>Dikarya</taxon>
        <taxon>Basidiomycota</taxon>
        <taxon>Agaricomycotina</taxon>
        <taxon>Agaricomycetes</taxon>
        <taxon>Agaricomycetidae</taxon>
        <taxon>Boletales</taxon>
        <taxon>Sclerodermatineae</taxon>
        <taxon>Sclerodermataceae</taxon>
        <taxon>Scleroderma</taxon>
    </lineage>
</organism>
<feature type="compositionally biased region" description="Low complexity" evidence="4">
    <location>
        <begin position="524"/>
        <end position="536"/>
    </location>
</feature>
<dbReference type="Pfam" id="PF00018">
    <property type="entry name" value="SH3_1"/>
    <property type="match status" value="1"/>
</dbReference>
<dbReference type="HOGENOM" id="CLU_014957_0_0_1"/>
<evidence type="ECO:0000313" key="7">
    <source>
        <dbReference type="EMBL" id="KIM67813.1"/>
    </source>
</evidence>
<dbReference type="SMART" id="SM00326">
    <property type="entry name" value="SH3"/>
    <property type="match status" value="2"/>
</dbReference>
<feature type="region of interest" description="Disordered" evidence="4">
    <location>
        <begin position="447"/>
        <end position="536"/>
    </location>
</feature>
<feature type="domain" description="PX" evidence="6">
    <location>
        <begin position="268"/>
        <end position="403"/>
    </location>
</feature>
<evidence type="ECO:0000256" key="3">
    <source>
        <dbReference type="PROSITE-ProRule" id="PRU00192"/>
    </source>
</evidence>
<feature type="compositionally biased region" description="Basic and acidic residues" evidence="4">
    <location>
        <begin position="447"/>
        <end position="464"/>
    </location>
</feature>
<dbReference type="InterPro" id="IPR001683">
    <property type="entry name" value="PX_dom"/>
</dbReference>
<dbReference type="PROSITE" id="PS50195">
    <property type="entry name" value="PX"/>
    <property type="match status" value="1"/>
</dbReference>
<protein>
    <recommendedName>
        <fullName evidence="9">SH3 domain-containing protein</fullName>
    </recommendedName>
</protein>
<feature type="domain" description="SH3" evidence="5">
    <location>
        <begin position="134"/>
        <end position="196"/>
    </location>
</feature>
<dbReference type="InterPro" id="IPR036028">
    <property type="entry name" value="SH3-like_dom_sf"/>
</dbReference>
<dbReference type="Gene3D" id="2.30.30.40">
    <property type="entry name" value="SH3 Domains"/>
    <property type="match status" value="2"/>
</dbReference>
<dbReference type="InterPro" id="IPR051228">
    <property type="entry name" value="NADPH_Oxidase/PX-Domain"/>
</dbReference>
<evidence type="ECO:0000256" key="4">
    <source>
        <dbReference type="SAM" id="MobiDB-lite"/>
    </source>
</evidence>
<dbReference type="PANTHER" id="PTHR15706">
    <property type="entry name" value="SH3 MULTIPLE DOMAIN"/>
    <property type="match status" value="1"/>
</dbReference>
<dbReference type="GO" id="GO:0000747">
    <property type="term" value="P:conjugation with cellular fusion"/>
    <property type="evidence" value="ECO:0007669"/>
    <property type="project" value="TreeGrafter"/>
</dbReference>
<feature type="region of interest" description="Disordered" evidence="4">
    <location>
        <begin position="1"/>
        <end position="33"/>
    </location>
</feature>
<dbReference type="GO" id="GO:0005737">
    <property type="term" value="C:cytoplasm"/>
    <property type="evidence" value="ECO:0007669"/>
    <property type="project" value="TreeGrafter"/>
</dbReference>
<dbReference type="Pfam" id="PF14604">
    <property type="entry name" value="SH3_9"/>
    <property type="match status" value="1"/>
</dbReference>
<evidence type="ECO:0000259" key="6">
    <source>
        <dbReference type="PROSITE" id="PS50195"/>
    </source>
</evidence>
<dbReference type="InterPro" id="IPR001452">
    <property type="entry name" value="SH3_domain"/>
</dbReference>